<name>A0A821U6M1_9BILA</name>
<dbReference type="Proteomes" id="UP000663865">
    <property type="component" value="Unassembled WGS sequence"/>
</dbReference>
<dbReference type="EMBL" id="CAJNYV010004695">
    <property type="protein sequence ID" value="CAF3688329.1"/>
    <property type="molecule type" value="Genomic_DNA"/>
</dbReference>
<gene>
    <name evidence="2" type="ORF">KIK155_LOCUS25814</name>
    <name evidence="3" type="ORF">TOA249_LOCUS29547</name>
</gene>
<dbReference type="EMBL" id="CAJOBS010004623">
    <property type="protein sequence ID" value="CAF4884910.1"/>
    <property type="molecule type" value="Genomic_DNA"/>
</dbReference>
<accession>A0A821U6M1</accession>
<evidence type="ECO:0000313" key="2">
    <source>
        <dbReference type="EMBL" id="CAF3688329.1"/>
    </source>
</evidence>
<dbReference type="AlphaFoldDB" id="A0A821U6M1"/>
<organism evidence="3 4">
    <name type="scientific">Rotaria socialis</name>
    <dbReference type="NCBI Taxonomy" id="392032"/>
    <lineage>
        <taxon>Eukaryota</taxon>
        <taxon>Metazoa</taxon>
        <taxon>Spiralia</taxon>
        <taxon>Gnathifera</taxon>
        <taxon>Rotifera</taxon>
        <taxon>Eurotatoria</taxon>
        <taxon>Bdelloidea</taxon>
        <taxon>Philodinida</taxon>
        <taxon>Philodinidae</taxon>
        <taxon>Rotaria</taxon>
    </lineage>
</organism>
<feature type="chain" id="PRO_5036238437" evidence="1">
    <location>
        <begin position="20"/>
        <end position="167"/>
    </location>
</feature>
<keyword evidence="1" id="KW-0732">Signal</keyword>
<evidence type="ECO:0000313" key="3">
    <source>
        <dbReference type="EMBL" id="CAF4884910.1"/>
    </source>
</evidence>
<proteinExistence type="predicted"/>
<sequence length="167" mass="18375">MIIQFNIVVVLACISFVENSHFRGDTITWRPFNSTPSGSTVDIQIRQRYSWNRPVYFCDDVYIVSLGVIRDLSSVFCVSGTCSNWNSNRIYTQTYCTDYSVGGVASSGEVYYTRTVPLNAAFSSGDWLTNLVIGGGGLWSLVSLINTIVRAYGIINSSPIATTLPAI</sequence>
<protein>
    <submittedName>
        <fullName evidence="3">Uncharacterized protein</fullName>
    </submittedName>
</protein>
<feature type="signal peptide" evidence="1">
    <location>
        <begin position="1"/>
        <end position="19"/>
    </location>
</feature>
<reference evidence="3" key="1">
    <citation type="submission" date="2021-02" db="EMBL/GenBank/DDBJ databases">
        <authorList>
            <person name="Nowell W R."/>
        </authorList>
    </citation>
    <scope>NUCLEOTIDE SEQUENCE</scope>
</reference>
<evidence type="ECO:0000313" key="4">
    <source>
        <dbReference type="Proteomes" id="UP000663838"/>
    </source>
</evidence>
<evidence type="ECO:0000256" key="1">
    <source>
        <dbReference type="SAM" id="SignalP"/>
    </source>
</evidence>
<comment type="caution">
    <text evidence="3">The sequence shown here is derived from an EMBL/GenBank/DDBJ whole genome shotgun (WGS) entry which is preliminary data.</text>
</comment>
<dbReference type="Proteomes" id="UP000663838">
    <property type="component" value="Unassembled WGS sequence"/>
</dbReference>